<dbReference type="AlphaFoldDB" id="A0A1I7SE33"/>
<dbReference type="Proteomes" id="UP000095284">
    <property type="component" value="Unplaced"/>
</dbReference>
<reference evidence="2" key="1">
    <citation type="submission" date="2016-11" db="UniProtKB">
        <authorList>
            <consortium name="WormBaseParasite"/>
        </authorList>
    </citation>
    <scope>IDENTIFICATION</scope>
</reference>
<proteinExistence type="predicted"/>
<dbReference type="WBParaSite" id="BXY_1129100.1">
    <property type="protein sequence ID" value="BXY_1129100.1"/>
    <property type="gene ID" value="BXY_1129100"/>
</dbReference>
<evidence type="ECO:0000313" key="1">
    <source>
        <dbReference type="Proteomes" id="UP000095284"/>
    </source>
</evidence>
<evidence type="ECO:0000313" key="2">
    <source>
        <dbReference type="WBParaSite" id="BXY_1129100.1"/>
    </source>
</evidence>
<sequence>MMKKVVFDSFISIKIQLHHIFDVTALFFYLLKHVPSYNFFLQPAHSSHREADVRNRRQCDFENAVSVKTTSGGLKGHLMQL</sequence>
<organism evidence="1 2">
    <name type="scientific">Bursaphelenchus xylophilus</name>
    <name type="common">Pinewood nematode worm</name>
    <name type="synonym">Aphelenchoides xylophilus</name>
    <dbReference type="NCBI Taxonomy" id="6326"/>
    <lineage>
        <taxon>Eukaryota</taxon>
        <taxon>Metazoa</taxon>
        <taxon>Ecdysozoa</taxon>
        <taxon>Nematoda</taxon>
        <taxon>Chromadorea</taxon>
        <taxon>Rhabditida</taxon>
        <taxon>Tylenchina</taxon>
        <taxon>Tylenchomorpha</taxon>
        <taxon>Aphelenchoidea</taxon>
        <taxon>Aphelenchoididae</taxon>
        <taxon>Bursaphelenchus</taxon>
    </lineage>
</organism>
<accession>A0A1I7SE33</accession>
<protein>
    <submittedName>
        <fullName evidence="2">Ovule protein</fullName>
    </submittedName>
</protein>
<name>A0A1I7SE33_BURXY</name>